<evidence type="ECO:0000313" key="2">
    <source>
        <dbReference type="Proteomes" id="UP001154114"/>
    </source>
</evidence>
<dbReference type="Proteomes" id="UP001154114">
    <property type="component" value="Chromosome 26"/>
</dbReference>
<protein>
    <submittedName>
        <fullName evidence="1">Uncharacterized protein</fullName>
    </submittedName>
</protein>
<name>A0A9N8L0G0_CHRIL</name>
<evidence type="ECO:0000313" key="1">
    <source>
        <dbReference type="EMBL" id="CAD0205974.1"/>
    </source>
</evidence>
<proteinExistence type="predicted"/>
<reference evidence="1" key="1">
    <citation type="submission" date="2021-12" db="EMBL/GenBank/DDBJ databases">
        <authorList>
            <person name="King R."/>
        </authorList>
    </citation>
    <scope>NUCLEOTIDE SEQUENCE</scope>
</reference>
<dbReference type="AlphaFoldDB" id="A0A9N8L0G0"/>
<keyword evidence="2" id="KW-1185">Reference proteome</keyword>
<organism evidence="1 2">
    <name type="scientific">Chrysodeixis includens</name>
    <name type="common">Soybean looper</name>
    <name type="synonym">Pseudoplusia includens</name>
    <dbReference type="NCBI Taxonomy" id="689277"/>
    <lineage>
        <taxon>Eukaryota</taxon>
        <taxon>Metazoa</taxon>
        <taxon>Ecdysozoa</taxon>
        <taxon>Arthropoda</taxon>
        <taxon>Hexapoda</taxon>
        <taxon>Insecta</taxon>
        <taxon>Pterygota</taxon>
        <taxon>Neoptera</taxon>
        <taxon>Endopterygota</taxon>
        <taxon>Lepidoptera</taxon>
        <taxon>Glossata</taxon>
        <taxon>Ditrysia</taxon>
        <taxon>Noctuoidea</taxon>
        <taxon>Noctuidae</taxon>
        <taxon>Plusiinae</taxon>
        <taxon>Chrysodeixis</taxon>
    </lineage>
</organism>
<sequence length="102" mass="11260">MSPARSPPRNHDVYDCVHLGATCHLHASLDPAAALTLPPHSSLPSFIFIAIHCCTRPRSSRQLFHSALIAARRLRCRRCCELSLPPGEGRVTSEPRLVLLDN</sequence>
<gene>
    <name evidence="1" type="ORF">CINC_LOCUS8272</name>
</gene>
<accession>A0A9N8L0G0</accession>
<dbReference type="EMBL" id="LR824029">
    <property type="protein sequence ID" value="CAD0205974.1"/>
    <property type="molecule type" value="Genomic_DNA"/>
</dbReference>